<dbReference type="PANTHER" id="PTHR11758">
    <property type="entry name" value="40S RIBOSOMAL PROTEIN S15A"/>
    <property type="match status" value="1"/>
</dbReference>
<evidence type="ECO:0000256" key="5">
    <source>
        <dbReference type="HAMAP-Rule" id="MF_01302"/>
    </source>
</evidence>
<sequence>MTMTDPIADMLTRVRNASQAYHDTAVMPHSKIKVGIAEILTSEGYIAGWDVKDPAEGEVGKTLSITLKYGQNRERSLAGIRRISKPGLRVYAKSTNLPKVLGGLGIAIISTSTGLMTDKQAHGQKVGGEVLAYVW</sequence>
<dbReference type="NCBIfam" id="NF001109">
    <property type="entry name" value="PRK00136.1"/>
    <property type="match status" value="1"/>
</dbReference>
<evidence type="ECO:0000256" key="3">
    <source>
        <dbReference type="ARBA" id="ARBA00023274"/>
    </source>
</evidence>
<evidence type="ECO:0000313" key="7">
    <source>
        <dbReference type="EMBL" id="GAA3690898.1"/>
    </source>
</evidence>
<keyword evidence="8" id="KW-1185">Reference proteome</keyword>
<dbReference type="RefSeq" id="WP_344810436.1">
    <property type="nucleotide sequence ID" value="NZ_BAAAYX010000002.1"/>
</dbReference>
<evidence type="ECO:0000256" key="6">
    <source>
        <dbReference type="RuleBase" id="RU003660"/>
    </source>
</evidence>
<dbReference type="HAMAP" id="MF_01302_B">
    <property type="entry name" value="Ribosomal_uS8_B"/>
    <property type="match status" value="1"/>
</dbReference>
<gene>
    <name evidence="5 7" type="primary">rpsH</name>
    <name evidence="7" type="ORF">GCM10022204_02380</name>
</gene>
<dbReference type="GO" id="GO:0005840">
    <property type="term" value="C:ribosome"/>
    <property type="evidence" value="ECO:0007669"/>
    <property type="project" value="UniProtKB-KW"/>
</dbReference>
<organism evidence="7 8">
    <name type="scientific">Microlunatus aurantiacus</name>
    <dbReference type="NCBI Taxonomy" id="446786"/>
    <lineage>
        <taxon>Bacteria</taxon>
        <taxon>Bacillati</taxon>
        <taxon>Actinomycetota</taxon>
        <taxon>Actinomycetes</taxon>
        <taxon>Propionibacteriales</taxon>
        <taxon>Propionibacteriaceae</taxon>
        <taxon>Microlunatus</taxon>
    </lineage>
</organism>
<dbReference type="Gene3D" id="3.30.1490.10">
    <property type="match status" value="1"/>
</dbReference>
<dbReference type="InterPro" id="IPR000630">
    <property type="entry name" value="Ribosomal_uS8"/>
</dbReference>
<evidence type="ECO:0000256" key="1">
    <source>
        <dbReference type="ARBA" id="ARBA00006471"/>
    </source>
</evidence>
<dbReference type="EMBL" id="BAAAYX010000002">
    <property type="protein sequence ID" value="GAA3690898.1"/>
    <property type="molecule type" value="Genomic_DNA"/>
</dbReference>
<dbReference type="Proteomes" id="UP001500051">
    <property type="component" value="Unassembled WGS sequence"/>
</dbReference>
<keyword evidence="5" id="KW-0694">RNA-binding</keyword>
<dbReference type="InterPro" id="IPR035987">
    <property type="entry name" value="Ribosomal_uS8_sf"/>
</dbReference>
<name>A0ABP7CHW8_9ACTN</name>
<accession>A0ABP7CHW8</accession>
<dbReference type="InterPro" id="IPR047863">
    <property type="entry name" value="Ribosomal_uS8_CS"/>
</dbReference>
<reference evidence="8" key="1">
    <citation type="journal article" date="2019" name="Int. J. Syst. Evol. Microbiol.">
        <title>The Global Catalogue of Microorganisms (GCM) 10K type strain sequencing project: providing services to taxonomists for standard genome sequencing and annotation.</title>
        <authorList>
            <consortium name="The Broad Institute Genomics Platform"/>
            <consortium name="The Broad Institute Genome Sequencing Center for Infectious Disease"/>
            <person name="Wu L."/>
            <person name="Ma J."/>
        </authorList>
    </citation>
    <scope>NUCLEOTIDE SEQUENCE [LARGE SCALE GENOMIC DNA]</scope>
    <source>
        <strain evidence="8">JCM 16548</strain>
    </source>
</reference>
<evidence type="ECO:0000313" key="8">
    <source>
        <dbReference type="Proteomes" id="UP001500051"/>
    </source>
</evidence>
<comment type="similarity">
    <text evidence="1 5 6">Belongs to the universal ribosomal protein uS8 family.</text>
</comment>
<evidence type="ECO:0000256" key="4">
    <source>
        <dbReference type="ARBA" id="ARBA00035258"/>
    </source>
</evidence>
<dbReference type="SUPFAM" id="SSF56047">
    <property type="entry name" value="Ribosomal protein S8"/>
    <property type="match status" value="1"/>
</dbReference>
<protein>
    <recommendedName>
        <fullName evidence="4 5">Small ribosomal subunit protein uS8</fullName>
    </recommendedName>
</protein>
<keyword evidence="3 5" id="KW-0687">Ribonucleoprotein</keyword>
<evidence type="ECO:0000256" key="2">
    <source>
        <dbReference type="ARBA" id="ARBA00022980"/>
    </source>
</evidence>
<comment type="caution">
    <text evidence="7">The sequence shown here is derived from an EMBL/GenBank/DDBJ whole genome shotgun (WGS) entry which is preliminary data.</text>
</comment>
<dbReference type="PROSITE" id="PS00053">
    <property type="entry name" value="RIBOSOMAL_S8"/>
    <property type="match status" value="1"/>
</dbReference>
<proteinExistence type="inferred from homology"/>
<comment type="function">
    <text evidence="5">One of the primary rRNA binding proteins, it binds directly to 16S rRNA central domain where it helps coordinate assembly of the platform of the 30S subunit.</text>
</comment>
<comment type="subunit">
    <text evidence="5">Part of the 30S ribosomal subunit. Contacts proteins S5 and S12.</text>
</comment>
<dbReference type="Gene3D" id="3.30.1370.30">
    <property type="match status" value="1"/>
</dbReference>
<keyword evidence="2 5" id="KW-0689">Ribosomal protein</keyword>
<keyword evidence="5" id="KW-0699">rRNA-binding</keyword>
<dbReference type="Pfam" id="PF00410">
    <property type="entry name" value="Ribosomal_S8"/>
    <property type="match status" value="1"/>
</dbReference>